<gene>
    <name evidence="2" type="ORF">JCM6294_530</name>
</gene>
<reference evidence="3" key="1">
    <citation type="journal article" date="2014" name="Genome">
        <title>Draft Genome Sequences of Three Strains of Bacteroides pyogenes Isolated from a Cat and Swine.</title>
        <authorList>
            <person name="Sakamoto M."/>
            <person name="Oshima K."/>
            <person name="Suda W."/>
            <person name="Kitamura K."/>
            <person name="Iida T."/>
            <person name="Hattori M."/>
            <person name="Ohkuma M."/>
        </authorList>
    </citation>
    <scope>NUCLEOTIDE SEQUENCE [LARGE SCALE GENOMIC DNA]</scope>
    <source>
        <strain evidence="3">JCM 6294</strain>
    </source>
</reference>
<evidence type="ECO:0000313" key="2">
    <source>
        <dbReference type="EMBL" id="GAE17742.1"/>
    </source>
</evidence>
<dbReference type="eggNOG" id="COG3617">
    <property type="taxonomic scope" value="Bacteria"/>
</dbReference>
<dbReference type="Proteomes" id="UP000018842">
    <property type="component" value="Unassembled WGS sequence"/>
</dbReference>
<dbReference type="EMBL" id="BAIR01000003">
    <property type="protein sequence ID" value="GAE17742.1"/>
    <property type="molecule type" value="Genomic_DNA"/>
</dbReference>
<dbReference type="AlphaFoldDB" id="W4PDA1"/>
<organism evidence="2 3">
    <name type="scientific">Bacteroides pyogenes DSM 20611 = JCM 6294</name>
    <dbReference type="NCBI Taxonomy" id="1121100"/>
    <lineage>
        <taxon>Bacteria</taxon>
        <taxon>Pseudomonadati</taxon>
        <taxon>Bacteroidota</taxon>
        <taxon>Bacteroidia</taxon>
        <taxon>Bacteroidales</taxon>
        <taxon>Bacteroidaceae</taxon>
        <taxon>Bacteroides</taxon>
    </lineage>
</organism>
<comment type="caution">
    <text evidence="2">The sequence shown here is derived from an EMBL/GenBank/DDBJ whole genome shotgun (WGS) entry which is preliminary data.</text>
</comment>
<sequence>MRGRQGDISDYNKLRYERSKIFHNEQFGQVRVAMSESNEPLFCLADVAKSLGYLNPAKAVIDHCKGVTVLETPTPGGIQQMKYGKESEVYRLTMKSNLPNAEKFQDWVCDEVLPSIRKHGAYMTSDTIEKALTSPDFLIQLATNLKEEKQKRIEAEQKIQQDAPKVLFAKAVETSQRSCLVSELAKILQQNGVSIGQNRLFQWLRNNGYLCSKGQYYNQPTQKSMELGLFEIKQTTINKPDGTILVSTTTKVSGKGQIYFVNKFLGKEVA</sequence>
<name>W4PDA1_9BACE</name>
<dbReference type="PROSITE" id="PS51750">
    <property type="entry name" value="BRO_N"/>
    <property type="match status" value="1"/>
</dbReference>
<dbReference type="PANTHER" id="PTHR36180:SF2">
    <property type="entry name" value="BRO FAMILY PROTEIN"/>
    <property type="match status" value="1"/>
</dbReference>
<dbReference type="GO" id="GO:0003677">
    <property type="term" value="F:DNA binding"/>
    <property type="evidence" value="ECO:0007669"/>
    <property type="project" value="InterPro"/>
</dbReference>
<dbReference type="STRING" id="1121100.GCA_000428105_02085"/>
<dbReference type="InterPro" id="IPR003497">
    <property type="entry name" value="BRO_N_domain"/>
</dbReference>
<dbReference type="eggNOG" id="COG3645">
    <property type="taxonomic scope" value="Bacteria"/>
</dbReference>
<dbReference type="Pfam" id="PF03374">
    <property type="entry name" value="ANT"/>
    <property type="match status" value="1"/>
</dbReference>
<dbReference type="PANTHER" id="PTHR36180">
    <property type="entry name" value="DNA-BINDING PROTEIN-RELATED-RELATED"/>
    <property type="match status" value="1"/>
</dbReference>
<evidence type="ECO:0000259" key="1">
    <source>
        <dbReference type="PROSITE" id="PS51750"/>
    </source>
</evidence>
<proteinExistence type="predicted"/>
<dbReference type="InterPro" id="IPR005039">
    <property type="entry name" value="Ant_C"/>
</dbReference>
<dbReference type="SMART" id="SM01040">
    <property type="entry name" value="Bro-N"/>
    <property type="match status" value="1"/>
</dbReference>
<protein>
    <submittedName>
        <fullName evidence="2">Phage antirepressor protein</fullName>
    </submittedName>
</protein>
<feature type="domain" description="Bro-N" evidence="1">
    <location>
        <begin position="18"/>
        <end position="120"/>
    </location>
</feature>
<evidence type="ECO:0000313" key="3">
    <source>
        <dbReference type="Proteomes" id="UP000018842"/>
    </source>
</evidence>
<dbReference type="Pfam" id="PF02498">
    <property type="entry name" value="Bro-N"/>
    <property type="match status" value="1"/>
</dbReference>
<accession>W4PDA1</accession>